<feature type="compositionally biased region" description="Polar residues" evidence="1">
    <location>
        <begin position="26"/>
        <end position="42"/>
    </location>
</feature>
<feature type="region of interest" description="Disordered" evidence="1">
    <location>
        <begin position="120"/>
        <end position="366"/>
    </location>
</feature>
<evidence type="ECO:0000256" key="1">
    <source>
        <dbReference type="SAM" id="MobiDB-lite"/>
    </source>
</evidence>
<feature type="compositionally biased region" description="Low complexity" evidence="1">
    <location>
        <begin position="231"/>
        <end position="250"/>
    </location>
</feature>
<feature type="region of interest" description="Disordered" evidence="1">
    <location>
        <begin position="19"/>
        <end position="99"/>
    </location>
</feature>
<evidence type="ECO:0000313" key="2">
    <source>
        <dbReference type="EMBL" id="KAL2266432.1"/>
    </source>
</evidence>
<protein>
    <submittedName>
        <fullName evidence="2">Uncharacterized protein</fullName>
    </submittedName>
</protein>
<gene>
    <name evidence="2" type="ORF">VTJ83DRAFT_5784</name>
</gene>
<feature type="compositionally biased region" description="Low complexity" evidence="1">
    <location>
        <begin position="323"/>
        <end position="346"/>
    </location>
</feature>
<comment type="caution">
    <text evidence="2">The sequence shown here is derived from an EMBL/GenBank/DDBJ whole genome shotgun (WGS) entry which is preliminary data.</text>
</comment>
<dbReference type="GeneID" id="98127066"/>
<dbReference type="EMBL" id="JAZGUE010000005">
    <property type="protein sequence ID" value="KAL2266432.1"/>
    <property type="molecule type" value="Genomic_DNA"/>
</dbReference>
<proteinExistence type="predicted"/>
<name>A0ABR4DA20_9PEZI</name>
<dbReference type="Proteomes" id="UP001600064">
    <property type="component" value="Unassembled WGS sequence"/>
</dbReference>
<reference evidence="2 3" key="1">
    <citation type="journal article" date="2024" name="Commun. Biol.">
        <title>Comparative genomic analysis of thermophilic fungi reveals convergent evolutionary adaptations and gene losses.</title>
        <authorList>
            <person name="Steindorff A.S."/>
            <person name="Aguilar-Pontes M.V."/>
            <person name="Robinson A.J."/>
            <person name="Andreopoulos B."/>
            <person name="LaButti K."/>
            <person name="Kuo A."/>
            <person name="Mondo S."/>
            <person name="Riley R."/>
            <person name="Otillar R."/>
            <person name="Haridas S."/>
            <person name="Lipzen A."/>
            <person name="Grimwood J."/>
            <person name="Schmutz J."/>
            <person name="Clum A."/>
            <person name="Reid I.D."/>
            <person name="Moisan M.C."/>
            <person name="Butler G."/>
            <person name="Nguyen T.T.M."/>
            <person name="Dewar K."/>
            <person name="Conant G."/>
            <person name="Drula E."/>
            <person name="Henrissat B."/>
            <person name="Hansel C."/>
            <person name="Singer S."/>
            <person name="Hutchinson M.I."/>
            <person name="de Vries R.P."/>
            <person name="Natvig D.O."/>
            <person name="Powell A.J."/>
            <person name="Tsang A."/>
            <person name="Grigoriev I.V."/>
        </authorList>
    </citation>
    <scope>NUCLEOTIDE SEQUENCE [LARGE SCALE GENOMIC DNA]</scope>
    <source>
        <strain evidence="2 3">ATCC 22073</strain>
    </source>
</reference>
<feature type="compositionally biased region" description="Basic and acidic residues" evidence="1">
    <location>
        <begin position="301"/>
        <end position="311"/>
    </location>
</feature>
<feature type="compositionally biased region" description="Low complexity" evidence="1">
    <location>
        <begin position="147"/>
        <end position="166"/>
    </location>
</feature>
<dbReference type="RefSeq" id="XP_070865159.1">
    <property type="nucleotide sequence ID" value="XM_071012422.1"/>
</dbReference>
<keyword evidence="3" id="KW-1185">Reference proteome</keyword>
<evidence type="ECO:0000313" key="3">
    <source>
        <dbReference type="Proteomes" id="UP001600064"/>
    </source>
</evidence>
<feature type="compositionally biased region" description="Polar residues" evidence="1">
    <location>
        <begin position="120"/>
        <end position="130"/>
    </location>
</feature>
<organism evidence="2 3">
    <name type="scientific">Remersonia thermophila</name>
    <dbReference type="NCBI Taxonomy" id="72144"/>
    <lineage>
        <taxon>Eukaryota</taxon>
        <taxon>Fungi</taxon>
        <taxon>Dikarya</taxon>
        <taxon>Ascomycota</taxon>
        <taxon>Pezizomycotina</taxon>
        <taxon>Sordariomycetes</taxon>
        <taxon>Sordariomycetidae</taxon>
        <taxon>Sordariales</taxon>
        <taxon>Sordariales incertae sedis</taxon>
        <taxon>Remersonia</taxon>
    </lineage>
</organism>
<sequence>MPKTREYHLSTSSGKDFPWLLFKTATPPTKSRSKRPSLQNALVVSRPKAAAAAPKAEEPSQALMAPGQAKSKQAAQDKKGSEAAKNSKPSAKKKSTQHASLWSAWYVSEDRSYLWRAKQTPNSKAWNYQVSPACRESPPAGPQIQVTTPTTSSSALSRSRSRSPTPGKVPGSLEPDPDCPKSSYPTILTTSTGQPTEGLSASSRQTLVTLPKEGSELSSPSVPEPGHDAKAAVTTAKPTKGLPGSRPRPSASRKRPIGPVARLLQEGTRSRRQQPLVQRKPRPDAAKSTIAVNTTALVLRDGGDANAENRDALALPPPPPPHKAAAAAAKRKSAAAAAAAASQQRAMAKKLHSKVRSEKEMKVDHKRRVKAWLKKVDVDLGPIPLDGDGLPVYR</sequence>
<feature type="compositionally biased region" description="Polar residues" evidence="1">
    <location>
        <begin position="183"/>
        <end position="208"/>
    </location>
</feature>
<accession>A0ABR4DA20</accession>